<evidence type="ECO:0000313" key="3">
    <source>
        <dbReference type="Proteomes" id="UP000708298"/>
    </source>
</evidence>
<evidence type="ECO:0000313" key="2">
    <source>
        <dbReference type="EMBL" id="MCB8875020.1"/>
    </source>
</evidence>
<comment type="caution">
    <text evidence="2">The sequence shown here is derived from an EMBL/GenBank/DDBJ whole genome shotgun (WGS) entry which is preliminary data.</text>
</comment>
<dbReference type="RefSeq" id="WP_227320665.1">
    <property type="nucleotide sequence ID" value="NZ_JAESVB010000002.1"/>
</dbReference>
<feature type="signal peptide" evidence="1">
    <location>
        <begin position="1"/>
        <end position="30"/>
    </location>
</feature>
<keyword evidence="1" id="KW-0732">Signal</keyword>
<reference evidence="2" key="2">
    <citation type="submission" date="2021-01" db="EMBL/GenBank/DDBJ databases">
        <authorList>
            <person name="Mieszkin S."/>
            <person name="Pouder E."/>
            <person name="Alain K."/>
        </authorList>
    </citation>
    <scope>NUCLEOTIDE SEQUENCE</scope>
    <source>
        <strain evidence="2">HW T2.11</strain>
    </source>
</reference>
<keyword evidence="3" id="KW-1185">Reference proteome</keyword>
<feature type="chain" id="PRO_5037270457" evidence="1">
    <location>
        <begin position="31"/>
        <end position="147"/>
    </location>
</feature>
<sequence length="147" mass="15205">MSLTRFSKRLSAPAALAAAALIGLTGVASAQSACGVPPSGLVRLWAGIGCQGQSVDFATNGTVANFPAYSVSNGTGQWIALSDTPDPTQANHTLLIQNGCYYPDLSQFHWQNGQSWVGNIRAIAVLPPGGSPDTYPYGGHKVIGKCS</sequence>
<proteinExistence type="predicted"/>
<dbReference type="AlphaFoldDB" id="A0A963YQC0"/>
<organism evidence="2 3">
    <name type="scientific">Acidisoma silvae</name>
    <dbReference type="NCBI Taxonomy" id="2802396"/>
    <lineage>
        <taxon>Bacteria</taxon>
        <taxon>Pseudomonadati</taxon>
        <taxon>Pseudomonadota</taxon>
        <taxon>Alphaproteobacteria</taxon>
        <taxon>Acetobacterales</taxon>
        <taxon>Acidocellaceae</taxon>
        <taxon>Acidisoma</taxon>
    </lineage>
</organism>
<reference evidence="2" key="1">
    <citation type="journal article" date="2021" name="Microorganisms">
        <title>Acidisoma silvae sp. nov. and Acidisomacellulosilytica sp. nov., Two Acidophilic Bacteria Isolated from Decaying Wood, Hydrolyzing Cellulose and Producing Poly-3-hydroxybutyrate.</title>
        <authorList>
            <person name="Mieszkin S."/>
            <person name="Pouder E."/>
            <person name="Uroz S."/>
            <person name="Simon-Colin C."/>
            <person name="Alain K."/>
        </authorList>
    </citation>
    <scope>NUCLEOTIDE SEQUENCE</scope>
    <source>
        <strain evidence="2">HW T2.11</strain>
    </source>
</reference>
<protein>
    <submittedName>
        <fullName evidence="2">Uncharacterized protein</fullName>
    </submittedName>
</protein>
<dbReference type="EMBL" id="JAESVB010000002">
    <property type="protein sequence ID" value="MCB8875020.1"/>
    <property type="molecule type" value="Genomic_DNA"/>
</dbReference>
<name>A0A963YQC0_9PROT</name>
<evidence type="ECO:0000256" key="1">
    <source>
        <dbReference type="SAM" id="SignalP"/>
    </source>
</evidence>
<accession>A0A963YQC0</accession>
<dbReference type="Proteomes" id="UP000708298">
    <property type="component" value="Unassembled WGS sequence"/>
</dbReference>
<gene>
    <name evidence="2" type="ORF">ASILVAE211_07480</name>
</gene>